<reference evidence="1 2" key="1">
    <citation type="submission" date="2016-11" db="EMBL/GenBank/DDBJ databases">
        <authorList>
            <consortium name="Pathogen Informatics"/>
        </authorList>
    </citation>
    <scope>NUCLEOTIDE SEQUENCE [LARGE SCALE GENOMIC DNA]</scope>
    <source>
        <strain evidence="1 2">1168</strain>
    </source>
</reference>
<dbReference type="RefSeq" id="WP_052525223.1">
    <property type="nucleotide sequence ID" value="NZ_FVLS01000001.1"/>
</dbReference>
<gene>
    <name evidence="1" type="ORF">SAMEA2275630_04945</name>
</gene>
<organism evidence="1 2">
    <name type="scientific">Mycobacteroides abscessus subsp. massiliense</name>
    <dbReference type="NCBI Taxonomy" id="1962118"/>
    <lineage>
        <taxon>Bacteria</taxon>
        <taxon>Bacillati</taxon>
        <taxon>Actinomycetota</taxon>
        <taxon>Actinomycetes</taxon>
        <taxon>Mycobacteriales</taxon>
        <taxon>Mycobacteriaceae</taxon>
        <taxon>Mycobacteroides</taxon>
        <taxon>Mycobacteroides abscessus</taxon>
    </lineage>
</organism>
<evidence type="ECO:0000313" key="1">
    <source>
        <dbReference type="EMBL" id="SKZ48549.1"/>
    </source>
</evidence>
<comment type="caution">
    <text evidence="1">The sequence shown here is derived from an EMBL/GenBank/DDBJ whole genome shotgun (WGS) entry which is preliminary data.</text>
</comment>
<dbReference type="Proteomes" id="UP000190366">
    <property type="component" value="Unassembled WGS sequence"/>
</dbReference>
<evidence type="ECO:0008006" key="3">
    <source>
        <dbReference type="Google" id="ProtNLM"/>
    </source>
</evidence>
<protein>
    <recommendedName>
        <fullName evidence="3">Ferredoxin</fullName>
    </recommendedName>
</protein>
<dbReference type="EMBL" id="FVQL01000001">
    <property type="protein sequence ID" value="SKZ48549.1"/>
    <property type="molecule type" value="Genomic_DNA"/>
</dbReference>
<name>A0AB38DL21_9MYCO</name>
<sequence>MQKPTKAFADMVLELADKLEAVLNEMYPDGQLIPVFVSPESLRASARDLTRNAEDTPRSAEPSLAPGRFAPLYPVTLYQAGCTSCGAVDDDYGDYSCLEDDEAVGYVCDRLGWFETTRREPTPTPERPNLVTVHTVELLCPDCQRCEVCGACNPAEIDEHLVCVEHEDHDFSYAPIDVAEVGA</sequence>
<proteinExistence type="predicted"/>
<evidence type="ECO:0000313" key="2">
    <source>
        <dbReference type="Proteomes" id="UP000190366"/>
    </source>
</evidence>
<dbReference type="AlphaFoldDB" id="A0AB38DL21"/>
<accession>A0AB38DL21</accession>